<keyword evidence="8" id="KW-0406">Ion transport</keyword>
<evidence type="ECO:0000313" key="16">
    <source>
        <dbReference type="Proteomes" id="UP001314263"/>
    </source>
</evidence>
<dbReference type="InterPro" id="IPR002110">
    <property type="entry name" value="Ankyrin_rpt"/>
</dbReference>
<accession>A0AAV1IK10</accession>
<feature type="domain" description="Cyclic nucleotide-binding" evidence="14">
    <location>
        <begin position="390"/>
        <end position="526"/>
    </location>
</feature>
<dbReference type="InterPro" id="IPR000595">
    <property type="entry name" value="cNMP-bd_dom"/>
</dbReference>
<dbReference type="PROSITE" id="PS50297">
    <property type="entry name" value="ANK_REP_REGION"/>
    <property type="match status" value="2"/>
</dbReference>
<dbReference type="AlphaFoldDB" id="A0AAV1IK10"/>
<evidence type="ECO:0000256" key="7">
    <source>
        <dbReference type="ARBA" id="ARBA00022989"/>
    </source>
</evidence>
<keyword evidence="5" id="KW-0630">Potassium</keyword>
<dbReference type="SMART" id="SM00248">
    <property type="entry name" value="ANK"/>
    <property type="match status" value="4"/>
</dbReference>
<dbReference type="Gene3D" id="2.60.120.10">
    <property type="entry name" value="Jelly Rolls"/>
    <property type="match status" value="1"/>
</dbReference>
<keyword evidence="16" id="KW-1185">Reference proteome</keyword>
<dbReference type="SUPFAM" id="SSF81324">
    <property type="entry name" value="Voltage-gated potassium channels"/>
    <property type="match status" value="1"/>
</dbReference>
<feature type="compositionally biased region" description="Polar residues" evidence="12">
    <location>
        <begin position="690"/>
        <end position="709"/>
    </location>
</feature>
<comment type="caution">
    <text evidence="15">The sequence shown here is derived from an EMBL/GenBank/DDBJ whole genome shotgun (WGS) entry which is preliminary data.</text>
</comment>
<dbReference type="Gene3D" id="1.10.287.70">
    <property type="match status" value="1"/>
</dbReference>
<keyword evidence="5" id="KW-0631">Potassium channel</keyword>
<keyword evidence="3" id="KW-0813">Transport</keyword>
<dbReference type="GO" id="GO:0005249">
    <property type="term" value="F:voltage-gated potassium channel activity"/>
    <property type="evidence" value="ECO:0007669"/>
    <property type="project" value="InterPro"/>
</dbReference>
<dbReference type="EMBL" id="CAUYUE010000015">
    <property type="protein sequence ID" value="CAK0786555.1"/>
    <property type="molecule type" value="Genomic_DNA"/>
</dbReference>
<feature type="repeat" description="ANK" evidence="11">
    <location>
        <begin position="899"/>
        <end position="923"/>
    </location>
</feature>
<feature type="compositionally biased region" description="Low complexity" evidence="12">
    <location>
        <begin position="616"/>
        <end position="627"/>
    </location>
</feature>
<keyword evidence="9 13" id="KW-0472">Membrane</keyword>
<evidence type="ECO:0000256" key="10">
    <source>
        <dbReference type="ARBA" id="ARBA00023303"/>
    </source>
</evidence>
<dbReference type="Pfam" id="PF00520">
    <property type="entry name" value="Ion_trans"/>
    <property type="match status" value="1"/>
</dbReference>
<organism evidence="15 16">
    <name type="scientific">Coccomyxa viridis</name>
    <dbReference type="NCBI Taxonomy" id="1274662"/>
    <lineage>
        <taxon>Eukaryota</taxon>
        <taxon>Viridiplantae</taxon>
        <taxon>Chlorophyta</taxon>
        <taxon>core chlorophytes</taxon>
        <taxon>Trebouxiophyceae</taxon>
        <taxon>Trebouxiophyceae incertae sedis</taxon>
        <taxon>Coccomyxaceae</taxon>
        <taxon>Coccomyxa</taxon>
    </lineage>
</organism>
<feature type="transmembrane region" description="Helical" evidence="13">
    <location>
        <begin position="257"/>
        <end position="276"/>
    </location>
</feature>
<dbReference type="InterPro" id="IPR003938">
    <property type="entry name" value="K_chnl_volt-dep_EAG/ELK/ERG"/>
</dbReference>
<feature type="transmembrane region" description="Helical" evidence="13">
    <location>
        <begin position="101"/>
        <end position="124"/>
    </location>
</feature>
<keyword evidence="10" id="KW-0407">Ion channel</keyword>
<evidence type="ECO:0000313" key="15">
    <source>
        <dbReference type="EMBL" id="CAK0786555.1"/>
    </source>
</evidence>
<dbReference type="SUPFAM" id="SSF48403">
    <property type="entry name" value="Ankyrin repeat"/>
    <property type="match status" value="1"/>
</dbReference>
<dbReference type="InterPro" id="IPR045319">
    <property type="entry name" value="KAT/AKT"/>
</dbReference>
<dbReference type="GO" id="GO:0034702">
    <property type="term" value="C:monoatomic ion channel complex"/>
    <property type="evidence" value="ECO:0007669"/>
    <property type="project" value="UniProtKB-KW"/>
</dbReference>
<proteinExistence type="inferred from homology"/>
<feature type="transmembrane region" description="Helical" evidence="13">
    <location>
        <begin position="215"/>
        <end position="236"/>
    </location>
</feature>
<keyword evidence="11" id="KW-0040">ANK repeat</keyword>
<evidence type="ECO:0000256" key="2">
    <source>
        <dbReference type="ARBA" id="ARBA00007929"/>
    </source>
</evidence>
<evidence type="ECO:0000256" key="4">
    <source>
        <dbReference type="ARBA" id="ARBA00022692"/>
    </source>
</evidence>
<comment type="subcellular location">
    <subcellularLocation>
        <location evidence="1">Membrane</location>
        <topology evidence="1">Multi-pass membrane protein</topology>
    </subcellularLocation>
</comment>
<dbReference type="InterPro" id="IPR036770">
    <property type="entry name" value="Ankyrin_rpt-contain_sf"/>
</dbReference>
<dbReference type="SUPFAM" id="SSF51206">
    <property type="entry name" value="cAMP-binding domain-like"/>
    <property type="match status" value="1"/>
</dbReference>
<keyword evidence="6" id="KW-0851">Voltage-gated channel</keyword>
<dbReference type="Pfam" id="PF12796">
    <property type="entry name" value="Ank_2"/>
    <property type="match status" value="2"/>
</dbReference>
<evidence type="ECO:0000256" key="13">
    <source>
        <dbReference type="SAM" id="Phobius"/>
    </source>
</evidence>
<dbReference type="Gene3D" id="1.25.40.20">
    <property type="entry name" value="Ankyrin repeat-containing domain"/>
    <property type="match status" value="2"/>
</dbReference>
<dbReference type="PRINTS" id="PR01463">
    <property type="entry name" value="EAGCHANLFMLY"/>
</dbReference>
<dbReference type="InterPro" id="IPR014710">
    <property type="entry name" value="RmlC-like_jellyroll"/>
</dbReference>
<dbReference type="PROSITE" id="PS50088">
    <property type="entry name" value="ANK_REPEAT"/>
    <property type="match status" value="2"/>
</dbReference>
<evidence type="ECO:0000256" key="3">
    <source>
        <dbReference type="ARBA" id="ARBA00022448"/>
    </source>
</evidence>
<name>A0AAV1IK10_9CHLO</name>
<keyword evidence="5" id="KW-0633">Potassium transport</keyword>
<gene>
    <name evidence="15" type="ORF">CVIRNUC_009768</name>
</gene>
<keyword evidence="4 13" id="KW-0812">Transmembrane</keyword>
<feature type="region of interest" description="Disordered" evidence="12">
    <location>
        <begin position="601"/>
        <end position="733"/>
    </location>
</feature>
<feature type="region of interest" description="Disordered" evidence="12">
    <location>
        <begin position="964"/>
        <end position="984"/>
    </location>
</feature>
<dbReference type="PANTHER" id="PTHR45743:SF2">
    <property type="entry name" value="POTASSIUM CHANNEL AKT1"/>
    <property type="match status" value="1"/>
</dbReference>
<evidence type="ECO:0000259" key="14">
    <source>
        <dbReference type="PROSITE" id="PS50042"/>
    </source>
</evidence>
<evidence type="ECO:0000256" key="8">
    <source>
        <dbReference type="ARBA" id="ARBA00023065"/>
    </source>
</evidence>
<feature type="transmembrane region" description="Helical" evidence="13">
    <location>
        <begin position="61"/>
        <end position="81"/>
    </location>
</feature>
<feature type="transmembrane region" description="Helical" evidence="13">
    <location>
        <begin position="288"/>
        <end position="313"/>
    </location>
</feature>
<keyword evidence="7 13" id="KW-1133">Transmembrane helix</keyword>
<evidence type="ECO:0000256" key="11">
    <source>
        <dbReference type="PROSITE-ProRule" id="PRU00023"/>
    </source>
</evidence>
<dbReference type="PROSITE" id="PS50042">
    <property type="entry name" value="CNMP_BINDING_3"/>
    <property type="match status" value="1"/>
</dbReference>
<sequence>MSAQSQLPRRRYSSANDLTEPLVSASSDAHFLPAVKGLERRRSRNADDQPKLPRFIIDPEADWYCVWWGITIAAAGFTGFYEPWVVAFLPHSERYSGHSLASYIFLMLHVLFIVDIFISFRVAFHENEDLITDPWATAKNYRRTRFYWDLAAWIPWDYIALIIMGDLHTGTSIVARAPLLRLLRLIRLYRVRWFFEHLEYNLTLSLLWVTLIRNLLYVLYVTHWSACGFYFIALQYGLEQDTWIGRHFDDVVDMPIAIRYIFALYWAITTLATVGYGDLSAANPAEAVWATIYMFFNLALGAYVLGTITLIVIKHDERTGRYRDLITHLKDYIRVNEIPPDLNDSMQSHLRLHFNNEEASDEQVLVIFPTTIRRRILRHLYLRQVRNAYLFKGVRQKFIDALLGVARIELFMPQVEILSEGDSINELMLLVGGMVEVLKPGMDDTAEELSISMDGHNSIRGGYARSILGGGDALGEVAFFTEIAQLETVRTVSVCRILVVPRIAYNSIAAAFPIGARAILTNLLSRAQENVQNEFRGRGGQHAYNTIMLHTQPSIPSSLKFKWAAPEMVEGALLDDDGGFTEGPKLQSVASEASLAKFRAGSEAGIPGRPPRPPDDSASSARPSSMRGRGKANKQRARFSDDHEAGQHASAAGPNESHVPETPFAAEALQAPDSSSNGRDRQRPADQDSPRSVSSTPSEKGKAQQQQRQGDAESPAANAFHTANGGGQRYVSSIPGLNHRQEQAMANLLRVRTVVQQTLAKQDAERTNHFLHAASSGDAAKIRQMLQQGFAPDSADYDGRTALMLAAVKGHADVAVALISAGADVMVKDNLKRNPLVEACVYGHTDIIELLTRQGATLGKEQDRIAMAAQLCTCVFEGNLPLLRRLIRAGAAADAGDYDKRTALHIAASEGNTAAMRLLIEEGGAFINVTDRWGNTPLHEAKRAGAQPCAAYLERCIAQQRGLKQSESSTPLEESSRPLGPLQL</sequence>
<dbReference type="PANTHER" id="PTHR45743">
    <property type="entry name" value="POTASSIUM CHANNEL AKT1"/>
    <property type="match status" value="1"/>
</dbReference>
<comment type="similarity">
    <text evidence="2">Belongs to the potassium channel family. Plant (TC 1.A.1.4) subfamily.</text>
</comment>
<evidence type="ECO:0000256" key="6">
    <source>
        <dbReference type="ARBA" id="ARBA00022882"/>
    </source>
</evidence>
<feature type="repeat" description="ANK" evidence="11">
    <location>
        <begin position="798"/>
        <end position="830"/>
    </location>
</feature>
<evidence type="ECO:0000256" key="1">
    <source>
        <dbReference type="ARBA" id="ARBA00004141"/>
    </source>
</evidence>
<protein>
    <recommendedName>
        <fullName evidence="14">Cyclic nucleotide-binding domain-containing protein</fullName>
    </recommendedName>
</protein>
<feature type="compositionally biased region" description="Polar residues" evidence="12">
    <location>
        <begin position="964"/>
        <end position="973"/>
    </location>
</feature>
<evidence type="ECO:0000256" key="5">
    <source>
        <dbReference type="ARBA" id="ARBA00022826"/>
    </source>
</evidence>
<evidence type="ECO:0000256" key="12">
    <source>
        <dbReference type="SAM" id="MobiDB-lite"/>
    </source>
</evidence>
<dbReference type="CDD" id="cd00038">
    <property type="entry name" value="CAP_ED"/>
    <property type="match status" value="1"/>
</dbReference>
<dbReference type="InterPro" id="IPR005821">
    <property type="entry name" value="Ion_trans_dom"/>
</dbReference>
<evidence type="ECO:0000256" key="9">
    <source>
        <dbReference type="ARBA" id="ARBA00023136"/>
    </source>
</evidence>
<feature type="transmembrane region" description="Helical" evidence="13">
    <location>
        <begin position="145"/>
        <end position="164"/>
    </location>
</feature>
<dbReference type="Proteomes" id="UP001314263">
    <property type="component" value="Unassembled WGS sequence"/>
</dbReference>
<reference evidence="15 16" key="1">
    <citation type="submission" date="2023-10" db="EMBL/GenBank/DDBJ databases">
        <authorList>
            <person name="Maclean D."/>
            <person name="Macfadyen A."/>
        </authorList>
    </citation>
    <scope>NUCLEOTIDE SEQUENCE [LARGE SCALE GENOMIC DNA]</scope>
</reference>
<feature type="compositionally biased region" description="Basic and acidic residues" evidence="12">
    <location>
        <begin position="678"/>
        <end position="689"/>
    </location>
</feature>
<dbReference type="InterPro" id="IPR018490">
    <property type="entry name" value="cNMP-bd_dom_sf"/>
</dbReference>
<feature type="compositionally biased region" description="Basic residues" evidence="12">
    <location>
        <begin position="628"/>
        <end position="637"/>
    </location>
</feature>